<dbReference type="SUPFAM" id="SSF53613">
    <property type="entry name" value="Ribokinase-like"/>
    <property type="match status" value="1"/>
</dbReference>
<evidence type="ECO:0000256" key="7">
    <source>
        <dbReference type="ARBA" id="ARBA00022777"/>
    </source>
</evidence>
<keyword evidence="4 11" id="KW-0808">Transferase</keyword>
<feature type="binding site" evidence="11">
    <location>
        <position position="159"/>
    </location>
    <ligand>
        <name>ATP</name>
        <dbReference type="ChEBI" id="CHEBI:30616"/>
    </ligand>
</feature>
<dbReference type="STRING" id="1855823.MCCS_22580"/>
<evidence type="ECO:0000256" key="8">
    <source>
        <dbReference type="ARBA" id="ARBA00022840"/>
    </source>
</evidence>
<feature type="binding site" evidence="11">
    <location>
        <position position="115"/>
    </location>
    <ligand>
        <name>ATP</name>
        <dbReference type="ChEBI" id="CHEBI:30616"/>
    </ligand>
</feature>
<keyword evidence="13" id="KW-1185">Reference proteome</keyword>
<keyword evidence="8 11" id="KW-0067">ATP-binding</keyword>
<dbReference type="GO" id="GO:0009228">
    <property type="term" value="P:thiamine biosynthetic process"/>
    <property type="evidence" value="ECO:0007669"/>
    <property type="project" value="UniProtKB-KW"/>
</dbReference>
<reference evidence="12 13" key="1">
    <citation type="journal article" date="2017" name="Int. J. Syst. Evol. Microbiol.">
        <title>Macrococcus canis sp. nov., a skin bacterium associated with infections in dogs.</title>
        <authorList>
            <person name="Gobeli Brawand S."/>
            <person name="Cotting K."/>
            <person name="Gomez-Sanz E."/>
            <person name="Collaud A."/>
            <person name="Thomann A."/>
            <person name="Brodard I."/>
            <person name="Rodriguez-Campos S."/>
            <person name="Strauss C."/>
            <person name="Perreten V."/>
        </authorList>
    </citation>
    <scope>NUCLEOTIDE SEQUENCE [LARGE SCALE GENOMIC DNA]</scope>
    <source>
        <strain evidence="12 13">KM45013</strain>
    </source>
</reference>
<organism evidence="12 13">
    <name type="scientific">Macrococcoides canis</name>
    <dbReference type="NCBI Taxonomy" id="1855823"/>
    <lineage>
        <taxon>Bacteria</taxon>
        <taxon>Bacillati</taxon>
        <taxon>Bacillota</taxon>
        <taxon>Bacilli</taxon>
        <taxon>Bacillales</taxon>
        <taxon>Staphylococcaceae</taxon>
        <taxon>Macrococcoides</taxon>
    </lineage>
</organism>
<keyword evidence="7 11" id="KW-0418">Kinase</keyword>
<evidence type="ECO:0000256" key="11">
    <source>
        <dbReference type="HAMAP-Rule" id="MF_00228"/>
    </source>
</evidence>
<evidence type="ECO:0000256" key="2">
    <source>
        <dbReference type="ARBA" id="ARBA00001946"/>
    </source>
</evidence>
<keyword evidence="9 11" id="KW-0460">Magnesium</keyword>
<dbReference type="KEGG" id="mcak:MCCS_22580"/>
<proteinExistence type="inferred from homology"/>
<dbReference type="GO" id="GO:0009229">
    <property type="term" value="P:thiamine diphosphate biosynthetic process"/>
    <property type="evidence" value="ECO:0007669"/>
    <property type="project" value="UniProtKB-UniRule"/>
</dbReference>
<comment type="similarity">
    <text evidence="11">Belongs to the Thz kinase family.</text>
</comment>
<name>A0A1W7AFA0_9STAP</name>
<keyword evidence="5 11" id="KW-0479">Metal-binding</keyword>
<dbReference type="GO" id="GO:0005524">
    <property type="term" value="F:ATP binding"/>
    <property type="evidence" value="ECO:0007669"/>
    <property type="project" value="UniProtKB-UniRule"/>
</dbReference>
<evidence type="ECO:0000256" key="9">
    <source>
        <dbReference type="ARBA" id="ARBA00022842"/>
    </source>
</evidence>
<dbReference type="Pfam" id="PF02110">
    <property type="entry name" value="HK"/>
    <property type="match status" value="1"/>
</dbReference>
<dbReference type="AlphaFoldDB" id="A0A1W7AFA0"/>
<dbReference type="EMBL" id="CP021059">
    <property type="protein sequence ID" value="ARQ07840.1"/>
    <property type="molecule type" value="Genomic_DNA"/>
</dbReference>
<evidence type="ECO:0000256" key="3">
    <source>
        <dbReference type="ARBA" id="ARBA00004868"/>
    </source>
</evidence>
<sequence length="261" mass="27836">MVKLNQLRNDNPLIICITNDVVKNFTANGLLALGASPAMATERQEMDEFLAHAGALLINIGSIEETDKENMLQAAAFANKHQVPIVLDPVACGASKFRKDFCLKLLNEHHISVIRGNASELAALTDDATMKGTDADQSLSTESVARSAYNKFNTAIIVTGAVDAICQDGQIALVENGTPLLTKVTGGGCLLGAVVASFIYNETKPSLALLTEAIATYTIAAERAEHSANGTLPGHFAVNLIDQLYLIQQDDIAKESRVKEV</sequence>
<feature type="binding site" evidence="11">
    <location>
        <position position="186"/>
    </location>
    <ligand>
        <name>substrate</name>
    </ligand>
</feature>
<dbReference type="HAMAP" id="MF_00228">
    <property type="entry name" value="Thz_kinase"/>
    <property type="match status" value="1"/>
</dbReference>
<protein>
    <recommendedName>
        <fullName evidence="11">Hydroxyethylthiazole kinase</fullName>
        <ecNumber evidence="11">2.7.1.50</ecNumber>
    </recommendedName>
    <alternativeName>
        <fullName evidence="11">4-methyl-5-beta-hydroxyethylthiazole kinase</fullName>
        <shortName evidence="11">TH kinase</shortName>
        <shortName evidence="11">Thz kinase</shortName>
    </alternativeName>
</protein>
<dbReference type="GeneID" id="35296340"/>
<dbReference type="NCBIfam" id="NF006830">
    <property type="entry name" value="PRK09355.1"/>
    <property type="match status" value="1"/>
</dbReference>
<evidence type="ECO:0000256" key="10">
    <source>
        <dbReference type="ARBA" id="ARBA00022977"/>
    </source>
</evidence>
<evidence type="ECO:0000313" key="12">
    <source>
        <dbReference type="EMBL" id="ARQ07840.1"/>
    </source>
</evidence>
<dbReference type="GO" id="GO:0004417">
    <property type="term" value="F:hydroxyethylthiazole kinase activity"/>
    <property type="evidence" value="ECO:0007669"/>
    <property type="project" value="UniProtKB-UniRule"/>
</dbReference>
<dbReference type="Proteomes" id="UP000194154">
    <property type="component" value="Chromosome"/>
</dbReference>
<dbReference type="CDD" id="cd01170">
    <property type="entry name" value="THZ_kinase"/>
    <property type="match status" value="1"/>
</dbReference>
<dbReference type="PRINTS" id="PR01099">
    <property type="entry name" value="HYETHTZKNASE"/>
</dbReference>
<comment type="pathway">
    <text evidence="3 11">Cofactor biosynthesis; thiamine diphosphate biosynthesis; 4-methyl-5-(2-phosphoethyl)-thiazole from 5-(2-hydroxyethyl)-4-methylthiazole: step 1/1.</text>
</comment>
<gene>
    <name evidence="11 12" type="primary">thiM</name>
    <name evidence="12" type="ORF">MCCS_22580</name>
</gene>
<evidence type="ECO:0000256" key="6">
    <source>
        <dbReference type="ARBA" id="ARBA00022741"/>
    </source>
</evidence>
<dbReference type="InterPro" id="IPR029056">
    <property type="entry name" value="Ribokinase-like"/>
</dbReference>
<dbReference type="InterPro" id="IPR000417">
    <property type="entry name" value="Hyethyz_kinase"/>
</dbReference>
<dbReference type="OrthoDB" id="9778146at2"/>
<keyword evidence="6 11" id="KW-0547">Nucleotide-binding</keyword>
<comment type="catalytic activity">
    <reaction evidence="1 11">
        <text>5-(2-hydroxyethyl)-4-methylthiazole + ATP = 4-methyl-5-(2-phosphooxyethyl)-thiazole + ADP + H(+)</text>
        <dbReference type="Rhea" id="RHEA:24212"/>
        <dbReference type="ChEBI" id="CHEBI:15378"/>
        <dbReference type="ChEBI" id="CHEBI:17957"/>
        <dbReference type="ChEBI" id="CHEBI:30616"/>
        <dbReference type="ChEBI" id="CHEBI:58296"/>
        <dbReference type="ChEBI" id="CHEBI:456216"/>
        <dbReference type="EC" id="2.7.1.50"/>
    </reaction>
</comment>
<dbReference type="RefSeq" id="WP_086043369.1">
    <property type="nucleotide sequence ID" value="NZ_CBCRZA010000010.1"/>
</dbReference>
<feature type="binding site" evidence="11">
    <location>
        <position position="39"/>
    </location>
    <ligand>
        <name>substrate</name>
    </ligand>
</feature>
<evidence type="ECO:0000256" key="4">
    <source>
        <dbReference type="ARBA" id="ARBA00022679"/>
    </source>
</evidence>
<evidence type="ECO:0000256" key="5">
    <source>
        <dbReference type="ARBA" id="ARBA00022723"/>
    </source>
</evidence>
<dbReference type="EC" id="2.7.1.50" evidence="11"/>
<accession>A0A1W7AFA0</accession>
<evidence type="ECO:0000256" key="1">
    <source>
        <dbReference type="ARBA" id="ARBA00001771"/>
    </source>
</evidence>
<dbReference type="Gene3D" id="3.40.1190.20">
    <property type="match status" value="1"/>
</dbReference>
<dbReference type="GO" id="GO:0000287">
    <property type="term" value="F:magnesium ion binding"/>
    <property type="evidence" value="ECO:0007669"/>
    <property type="project" value="UniProtKB-UniRule"/>
</dbReference>
<comment type="cofactor">
    <cofactor evidence="2 11">
        <name>Mg(2+)</name>
        <dbReference type="ChEBI" id="CHEBI:18420"/>
    </cofactor>
</comment>
<keyword evidence="10 11" id="KW-0784">Thiamine biosynthesis</keyword>
<comment type="function">
    <text evidence="11">Catalyzes the phosphorylation of the hydroxyl group of 4-methyl-5-beta-hydroxyethylthiazole (THZ).</text>
</comment>
<dbReference type="UniPathway" id="UPA00060">
    <property type="reaction ID" value="UER00139"/>
</dbReference>
<dbReference type="PIRSF" id="PIRSF000513">
    <property type="entry name" value="Thz_kinase"/>
    <property type="match status" value="1"/>
</dbReference>
<evidence type="ECO:0000313" key="13">
    <source>
        <dbReference type="Proteomes" id="UP000194154"/>
    </source>
</evidence>